<reference evidence="3" key="1">
    <citation type="submission" date="2014-02" db="EMBL/GenBank/DDBJ databases">
        <authorList>
            <person name="Genoscope - CEA"/>
        </authorList>
    </citation>
    <scope>NUCLEOTIDE SEQUENCE</scope>
    <source>
        <strain evidence="3">LS3</strain>
    </source>
</reference>
<dbReference type="PhylomeDB" id="A0A060TET6"/>
<accession>A0A060TET6</accession>
<name>A0A060TET6_BLAAD</name>
<organism evidence="3">
    <name type="scientific">Blastobotrys adeninivorans</name>
    <name type="common">Yeast</name>
    <name type="synonym">Arxula adeninivorans</name>
    <dbReference type="NCBI Taxonomy" id="409370"/>
    <lineage>
        <taxon>Eukaryota</taxon>
        <taxon>Fungi</taxon>
        <taxon>Dikarya</taxon>
        <taxon>Ascomycota</taxon>
        <taxon>Saccharomycotina</taxon>
        <taxon>Dipodascomycetes</taxon>
        <taxon>Dipodascales</taxon>
        <taxon>Trichomonascaceae</taxon>
        <taxon>Blastobotrys</taxon>
    </lineage>
</organism>
<dbReference type="InterPro" id="IPR037119">
    <property type="entry name" value="Haem_oxidase_HugZ-like_sf"/>
</dbReference>
<feature type="domain" description="DUF2470" evidence="2">
    <location>
        <begin position="45"/>
        <end position="124"/>
    </location>
</feature>
<dbReference type="InterPro" id="IPR019595">
    <property type="entry name" value="DUF2470"/>
</dbReference>
<evidence type="ECO:0000256" key="1">
    <source>
        <dbReference type="SAM" id="MobiDB-lite"/>
    </source>
</evidence>
<dbReference type="AlphaFoldDB" id="A0A060TET6"/>
<evidence type="ECO:0000313" key="3">
    <source>
        <dbReference type="EMBL" id="CDP37397.1"/>
    </source>
</evidence>
<reference evidence="3" key="2">
    <citation type="submission" date="2014-06" db="EMBL/GenBank/DDBJ databases">
        <title>The complete genome of Blastobotrys (Arxula) adeninivorans LS3 - a yeast of biotechnological interest.</title>
        <authorList>
            <person name="Kunze G."/>
            <person name="Gaillardin C."/>
            <person name="Czernicka M."/>
            <person name="Durrens P."/>
            <person name="Martin T."/>
            <person name="Boer E."/>
            <person name="Gabaldon T."/>
            <person name="Cruz J."/>
            <person name="Talla E."/>
            <person name="Marck C."/>
            <person name="Goffeau A."/>
            <person name="Barbe V."/>
            <person name="Baret P."/>
            <person name="Baronian K."/>
            <person name="Beier S."/>
            <person name="Bleykasten C."/>
            <person name="Bode R."/>
            <person name="Casaregola S."/>
            <person name="Despons L."/>
            <person name="Fairhead C."/>
            <person name="Giersberg M."/>
            <person name="Gierski P."/>
            <person name="Hahnel U."/>
            <person name="Hartmann A."/>
            <person name="Jankowska D."/>
            <person name="Jubin C."/>
            <person name="Jung P."/>
            <person name="Lafontaine I."/>
            <person name="Leh-Louis V."/>
            <person name="Lemaire M."/>
            <person name="Marcet-Houben M."/>
            <person name="Mascher M."/>
            <person name="Morel G."/>
            <person name="Richard G.-F."/>
            <person name="Riechen J."/>
            <person name="Sacerdot C."/>
            <person name="Sarkar A."/>
            <person name="Savel G."/>
            <person name="Schacherer J."/>
            <person name="Sherman D."/>
            <person name="Straub M.-L."/>
            <person name="Stein N."/>
            <person name="Thierry A."/>
            <person name="Trautwein-Schult A."/>
            <person name="Westhof E."/>
            <person name="Worch S."/>
            <person name="Dujon B."/>
            <person name="Souciet J.-L."/>
            <person name="Wincker P."/>
            <person name="Scholz U."/>
            <person name="Neuveglise N."/>
        </authorList>
    </citation>
    <scope>NUCLEOTIDE SEQUENCE</scope>
    <source>
        <strain evidence="3">LS3</strain>
    </source>
</reference>
<dbReference type="Pfam" id="PF10615">
    <property type="entry name" value="DUF2470"/>
    <property type="match status" value="1"/>
</dbReference>
<feature type="region of interest" description="Disordered" evidence="1">
    <location>
        <begin position="1"/>
        <end position="21"/>
    </location>
</feature>
<protein>
    <submittedName>
        <fullName evidence="3">ARAD1D10560p</fullName>
    </submittedName>
</protein>
<evidence type="ECO:0000259" key="2">
    <source>
        <dbReference type="Pfam" id="PF10615"/>
    </source>
</evidence>
<proteinExistence type="predicted"/>
<sequence>MYLGRRRSLSDERSAADAEEPSSLANDVDCLLNLVHSLENSTMEHILEHMNKDHKVSLYDYLSYYGKIDLDALDSRTNVAMTSIDVDGFTLEYVDSKGNRGSKVIPIKPAMSSLRDARSVLVDMAKTSAGARGHSAHQIKNYIPPSLAKIDEVFGMGVVFYAIVLAVKPEVALKTPLIGKYFIKRPQLPLLIIAIVHVFESFFLFQKLVNKYRIPQPARAKWIIDNLLFGVVPMKRLKKEGKRLDNL</sequence>
<dbReference type="PANTHER" id="PTHR37783">
    <property type="entry name" value="MEMBRANE PROTEIN, PUTATIVE (AFU_ORTHOLOGUE AFUA_1G04315)-RELATED"/>
    <property type="match status" value="1"/>
</dbReference>
<dbReference type="PANTHER" id="PTHR37783:SF1">
    <property type="entry name" value="MEMBRANE PROTEIN, PUTATIVE (AFU_ORTHOLOGUE AFUA_1G04315)-RELATED"/>
    <property type="match status" value="1"/>
</dbReference>
<dbReference type="Gene3D" id="3.20.180.10">
    <property type="entry name" value="PNP-oxidase-like"/>
    <property type="match status" value="1"/>
</dbReference>
<gene>
    <name evidence="3" type="ORF">GNLVRS02_ARAD1D10560g</name>
</gene>
<dbReference type="EMBL" id="HG937694">
    <property type="protein sequence ID" value="CDP37397.1"/>
    <property type="molecule type" value="Genomic_DNA"/>
</dbReference>